<dbReference type="Proteomes" id="UP001519887">
    <property type="component" value="Unassembled WGS sequence"/>
</dbReference>
<dbReference type="InterPro" id="IPR009057">
    <property type="entry name" value="Homeodomain-like_sf"/>
</dbReference>
<evidence type="ECO:0000259" key="4">
    <source>
        <dbReference type="PROSITE" id="PS01124"/>
    </source>
</evidence>
<reference evidence="5 6" key="1">
    <citation type="submission" date="2021-07" db="EMBL/GenBank/DDBJ databases">
        <title>Paenibacillus radiodurans sp. nov., isolated from the southeastern edge of Tengger Desert.</title>
        <authorList>
            <person name="Zhang G."/>
        </authorList>
    </citation>
    <scope>NUCLEOTIDE SEQUENCE [LARGE SCALE GENOMIC DNA]</scope>
    <source>
        <strain evidence="5 6">CCM 7311</strain>
    </source>
</reference>
<keyword evidence="2" id="KW-0238">DNA-binding</keyword>
<accession>A0ABS7C8B6</accession>
<sequence length="129" mass="15129">QQQLFQELLLQLQEEGGMSAASPYLAIADEAAAFLRRHYKEPLGYKRMSEELHFHANYIAVCMKKAFGCTPLEYVTRHRIEQAKRMLIHSNHAIGKIAEETGFGSFPYFIRCFSRYTGFKPKEFRMRFR</sequence>
<proteinExistence type="predicted"/>
<dbReference type="Gene3D" id="1.10.10.60">
    <property type="entry name" value="Homeodomain-like"/>
    <property type="match status" value="2"/>
</dbReference>
<feature type="domain" description="HTH araC/xylS-type" evidence="4">
    <location>
        <begin position="29"/>
        <end position="127"/>
    </location>
</feature>
<dbReference type="PROSITE" id="PS01124">
    <property type="entry name" value="HTH_ARAC_FAMILY_2"/>
    <property type="match status" value="1"/>
</dbReference>
<dbReference type="SMART" id="SM00342">
    <property type="entry name" value="HTH_ARAC"/>
    <property type="match status" value="1"/>
</dbReference>
<comment type="caution">
    <text evidence="5">The sequence shown here is derived from an EMBL/GenBank/DDBJ whole genome shotgun (WGS) entry which is preliminary data.</text>
</comment>
<protein>
    <submittedName>
        <fullName evidence="5">Helix-turn-helix domain-containing protein</fullName>
    </submittedName>
</protein>
<dbReference type="SUPFAM" id="SSF46689">
    <property type="entry name" value="Homeodomain-like"/>
    <property type="match status" value="2"/>
</dbReference>
<feature type="non-terminal residue" evidence="5">
    <location>
        <position position="1"/>
    </location>
</feature>
<organism evidence="5 6">
    <name type="scientific">Paenibacillus sepulcri</name>
    <dbReference type="NCBI Taxonomy" id="359917"/>
    <lineage>
        <taxon>Bacteria</taxon>
        <taxon>Bacillati</taxon>
        <taxon>Bacillota</taxon>
        <taxon>Bacilli</taxon>
        <taxon>Bacillales</taxon>
        <taxon>Paenibacillaceae</taxon>
        <taxon>Paenibacillus</taxon>
    </lineage>
</organism>
<dbReference type="PROSITE" id="PS00041">
    <property type="entry name" value="HTH_ARAC_FAMILY_1"/>
    <property type="match status" value="1"/>
</dbReference>
<keyword evidence="1" id="KW-0805">Transcription regulation</keyword>
<evidence type="ECO:0000313" key="6">
    <source>
        <dbReference type="Proteomes" id="UP001519887"/>
    </source>
</evidence>
<evidence type="ECO:0000256" key="2">
    <source>
        <dbReference type="ARBA" id="ARBA00023125"/>
    </source>
</evidence>
<dbReference type="EMBL" id="JAHZIK010000772">
    <property type="protein sequence ID" value="MBW7457170.1"/>
    <property type="molecule type" value="Genomic_DNA"/>
</dbReference>
<evidence type="ECO:0000256" key="1">
    <source>
        <dbReference type="ARBA" id="ARBA00023015"/>
    </source>
</evidence>
<dbReference type="PANTHER" id="PTHR43280">
    <property type="entry name" value="ARAC-FAMILY TRANSCRIPTIONAL REGULATOR"/>
    <property type="match status" value="1"/>
</dbReference>
<gene>
    <name evidence="5" type="ORF">K0U00_24325</name>
</gene>
<keyword evidence="6" id="KW-1185">Reference proteome</keyword>
<dbReference type="InterPro" id="IPR018062">
    <property type="entry name" value="HTH_AraC-typ_CS"/>
</dbReference>
<keyword evidence="3" id="KW-0804">Transcription</keyword>
<evidence type="ECO:0000256" key="3">
    <source>
        <dbReference type="ARBA" id="ARBA00023163"/>
    </source>
</evidence>
<evidence type="ECO:0000313" key="5">
    <source>
        <dbReference type="EMBL" id="MBW7457170.1"/>
    </source>
</evidence>
<dbReference type="Pfam" id="PF12833">
    <property type="entry name" value="HTH_18"/>
    <property type="match status" value="1"/>
</dbReference>
<dbReference type="InterPro" id="IPR018060">
    <property type="entry name" value="HTH_AraC"/>
</dbReference>
<name>A0ABS7C8B6_9BACL</name>
<dbReference type="PANTHER" id="PTHR43280:SF2">
    <property type="entry name" value="HTH-TYPE TRANSCRIPTIONAL REGULATOR EXSA"/>
    <property type="match status" value="1"/>
</dbReference>